<sequence length="350" mass="39360">MASLAMMRFRMPHIYRQCYATRLLSSSTASSSTTSIPDRLGPVLQAYEDFVGLTEVKEAQNNVIQAEKKFLAIQEKRRLIQQDMSVIQSRLKSISTELDKTNRGDDRYLDLVKTEHSIIREEYEMIESLKGTEKLERESFAFLSAAVRESHEKERARAERTKYWSIIGSVIGAVIGIAGTTTNNYLRMKELRGIVSESVEKGDEFKNTAVQLVEVVGSQYKKMDSFIGDLKTALGSDAKSLKLENVHIPTTNNLNELTEHTEQILNSVKKQETILDAEMKDIKKLLGIEKSTLSDQNIVYVGPEIESMLKRTEDNLEWKIKLNSLATATVIYGALALTIPVLLSIFKGGS</sequence>
<name>A0AAN8JCH1_PATCE</name>
<gene>
    <name evidence="2" type="ORF">SNE40_013880</name>
</gene>
<evidence type="ECO:0000313" key="3">
    <source>
        <dbReference type="Proteomes" id="UP001347796"/>
    </source>
</evidence>
<dbReference type="Proteomes" id="UP001347796">
    <property type="component" value="Unassembled WGS sequence"/>
</dbReference>
<keyword evidence="1" id="KW-0472">Membrane</keyword>
<reference evidence="2 3" key="1">
    <citation type="submission" date="2024-01" db="EMBL/GenBank/DDBJ databases">
        <title>The genome of the rayed Mediterranean limpet Patella caerulea (Linnaeus, 1758).</title>
        <authorList>
            <person name="Anh-Thu Weber A."/>
            <person name="Halstead-Nussloch G."/>
        </authorList>
    </citation>
    <scope>NUCLEOTIDE SEQUENCE [LARGE SCALE GENOMIC DNA]</scope>
    <source>
        <strain evidence="2">AATW-2023a</strain>
        <tissue evidence="2">Whole specimen</tissue>
    </source>
</reference>
<dbReference type="EMBL" id="JAZGQO010000010">
    <property type="protein sequence ID" value="KAK6175411.1"/>
    <property type="molecule type" value="Genomic_DNA"/>
</dbReference>
<proteinExistence type="predicted"/>
<dbReference type="PANTHER" id="PTHR28624">
    <property type="entry name" value="COILED-COIL DOMAIN-CONTAINING PROTEIN 51"/>
    <property type="match status" value="1"/>
</dbReference>
<dbReference type="AlphaFoldDB" id="A0AAN8JCH1"/>
<keyword evidence="1" id="KW-1133">Transmembrane helix</keyword>
<keyword evidence="1" id="KW-0812">Transmembrane</keyword>
<evidence type="ECO:0000313" key="2">
    <source>
        <dbReference type="EMBL" id="KAK6175411.1"/>
    </source>
</evidence>
<evidence type="ECO:0000256" key="1">
    <source>
        <dbReference type="SAM" id="Phobius"/>
    </source>
</evidence>
<feature type="transmembrane region" description="Helical" evidence="1">
    <location>
        <begin position="325"/>
        <end position="346"/>
    </location>
</feature>
<organism evidence="2 3">
    <name type="scientific">Patella caerulea</name>
    <name type="common">Rayed Mediterranean limpet</name>
    <dbReference type="NCBI Taxonomy" id="87958"/>
    <lineage>
        <taxon>Eukaryota</taxon>
        <taxon>Metazoa</taxon>
        <taxon>Spiralia</taxon>
        <taxon>Lophotrochozoa</taxon>
        <taxon>Mollusca</taxon>
        <taxon>Gastropoda</taxon>
        <taxon>Patellogastropoda</taxon>
        <taxon>Patelloidea</taxon>
        <taxon>Patellidae</taxon>
        <taxon>Patella</taxon>
    </lineage>
</organism>
<protein>
    <recommendedName>
        <fullName evidence="4">Coiled-coil domain-containing protein 51</fullName>
    </recommendedName>
</protein>
<accession>A0AAN8JCH1</accession>
<dbReference type="InterPro" id="IPR037660">
    <property type="entry name" value="CCDC51"/>
</dbReference>
<evidence type="ECO:0008006" key="4">
    <source>
        <dbReference type="Google" id="ProtNLM"/>
    </source>
</evidence>
<keyword evidence="3" id="KW-1185">Reference proteome</keyword>
<comment type="caution">
    <text evidence="2">The sequence shown here is derived from an EMBL/GenBank/DDBJ whole genome shotgun (WGS) entry which is preliminary data.</text>
</comment>
<dbReference type="PANTHER" id="PTHR28624:SF1">
    <property type="entry name" value="MITOCHONDRIAL POTASSIUM CHANNEL"/>
    <property type="match status" value="1"/>
</dbReference>
<feature type="transmembrane region" description="Helical" evidence="1">
    <location>
        <begin position="163"/>
        <end position="186"/>
    </location>
</feature>